<reference evidence="2 3" key="1">
    <citation type="submission" date="2024-06" db="EMBL/GenBank/DDBJ databases">
        <title>The Natural Products Discovery Center: Release of the First 8490 Sequenced Strains for Exploring Actinobacteria Biosynthetic Diversity.</title>
        <authorList>
            <person name="Kalkreuter E."/>
            <person name="Kautsar S.A."/>
            <person name="Yang D."/>
            <person name="Bader C.D."/>
            <person name="Teijaro C.N."/>
            <person name="Fluegel L."/>
            <person name="Davis C.M."/>
            <person name="Simpson J.R."/>
            <person name="Lauterbach L."/>
            <person name="Steele A.D."/>
            <person name="Gui C."/>
            <person name="Meng S."/>
            <person name="Li G."/>
            <person name="Viehrig K."/>
            <person name="Ye F."/>
            <person name="Su P."/>
            <person name="Kiefer A.F."/>
            <person name="Nichols A."/>
            <person name="Cepeda A.J."/>
            <person name="Yan W."/>
            <person name="Fan B."/>
            <person name="Jiang Y."/>
            <person name="Adhikari A."/>
            <person name="Zheng C.-J."/>
            <person name="Schuster L."/>
            <person name="Cowan T.M."/>
            <person name="Smanski M.J."/>
            <person name="Chevrette M.G."/>
            <person name="De Carvalho L.P.S."/>
            <person name="Shen B."/>
        </authorList>
    </citation>
    <scope>NUCLEOTIDE SEQUENCE [LARGE SCALE GENOMIC DNA]</scope>
    <source>
        <strain evidence="2 3">NPDC046851</strain>
    </source>
</reference>
<keyword evidence="2" id="KW-0808">Transferase</keyword>
<dbReference type="PANTHER" id="PTHR43441">
    <property type="entry name" value="RIBOSOMAL-PROTEIN-SERINE ACETYLTRANSFERASE"/>
    <property type="match status" value="1"/>
</dbReference>
<sequence length="212" mass="23056">MTAVAFEAVAPVREFGKAHCLTGGLLRAILTFMTPANPADMVHLRAFTEGDLAFLDRLCTDPDALGEFEWPGFGDPRARRKRWETDGYISAESAAVAIVRADDAVIGIATWKPRGFPSGVTYEIGVGVLPEHRGQGVGTAAQKLLVDYLLDHTTANRIEALTNGGNLSEQKALERLGFSREGVMRGRSFQHGKYVDVLVYGLLRSENRPGTP</sequence>
<gene>
    <name evidence="2" type="ORF">ABZ931_25860</name>
</gene>
<dbReference type="InterPro" id="IPR016181">
    <property type="entry name" value="Acyl_CoA_acyltransferase"/>
</dbReference>
<dbReference type="CDD" id="cd04301">
    <property type="entry name" value="NAT_SF"/>
    <property type="match status" value="1"/>
</dbReference>
<organism evidence="2 3">
    <name type="scientific">Streptomyces neyagawaensis</name>
    <dbReference type="NCBI Taxonomy" id="42238"/>
    <lineage>
        <taxon>Bacteria</taxon>
        <taxon>Bacillati</taxon>
        <taxon>Actinomycetota</taxon>
        <taxon>Actinomycetes</taxon>
        <taxon>Kitasatosporales</taxon>
        <taxon>Streptomycetaceae</taxon>
        <taxon>Streptomyces</taxon>
    </lineage>
</organism>
<evidence type="ECO:0000313" key="3">
    <source>
        <dbReference type="Proteomes" id="UP001551189"/>
    </source>
</evidence>
<dbReference type="InterPro" id="IPR000182">
    <property type="entry name" value="GNAT_dom"/>
</dbReference>
<proteinExistence type="predicted"/>
<feature type="domain" description="N-acetyltransferase" evidence="1">
    <location>
        <begin position="42"/>
        <end position="196"/>
    </location>
</feature>
<dbReference type="PANTHER" id="PTHR43441:SF2">
    <property type="entry name" value="FAMILY ACETYLTRANSFERASE, PUTATIVE (AFU_ORTHOLOGUE AFUA_7G00850)-RELATED"/>
    <property type="match status" value="1"/>
</dbReference>
<evidence type="ECO:0000259" key="1">
    <source>
        <dbReference type="PROSITE" id="PS51186"/>
    </source>
</evidence>
<dbReference type="RefSeq" id="WP_359698360.1">
    <property type="nucleotide sequence ID" value="NZ_JBEYXT010000138.1"/>
</dbReference>
<dbReference type="Proteomes" id="UP001551189">
    <property type="component" value="Unassembled WGS sequence"/>
</dbReference>
<name>A0ABV3B4Q7_9ACTN</name>
<comment type="caution">
    <text evidence="2">The sequence shown here is derived from an EMBL/GenBank/DDBJ whole genome shotgun (WGS) entry which is preliminary data.</text>
</comment>
<dbReference type="SUPFAM" id="SSF55729">
    <property type="entry name" value="Acyl-CoA N-acyltransferases (Nat)"/>
    <property type="match status" value="1"/>
</dbReference>
<dbReference type="Pfam" id="PF13302">
    <property type="entry name" value="Acetyltransf_3"/>
    <property type="match status" value="1"/>
</dbReference>
<dbReference type="InterPro" id="IPR051908">
    <property type="entry name" value="Ribosomal_N-acetyltransferase"/>
</dbReference>
<keyword evidence="3" id="KW-1185">Reference proteome</keyword>
<dbReference type="GO" id="GO:0016740">
    <property type="term" value="F:transferase activity"/>
    <property type="evidence" value="ECO:0007669"/>
    <property type="project" value="UniProtKB-KW"/>
</dbReference>
<evidence type="ECO:0000313" key="2">
    <source>
        <dbReference type="EMBL" id="MEU6804405.1"/>
    </source>
</evidence>
<accession>A0ABV3B4Q7</accession>
<dbReference type="EC" id="2.-.-.-" evidence="2"/>
<dbReference type="Gene3D" id="3.40.630.30">
    <property type="match status" value="1"/>
</dbReference>
<protein>
    <submittedName>
        <fullName evidence="2">GNAT family protein</fullName>
        <ecNumber evidence="2">2.-.-.-</ecNumber>
    </submittedName>
</protein>
<dbReference type="EMBL" id="JBEYXT010000138">
    <property type="protein sequence ID" value="MEU6804405.1"/>
    <property type="molecule type" value="Genomic_DNA"/>
</dbReference>
<dbReference type="PROSITE" id="PS51186">
    <property type="entry name" value="GNAT"/>
    <property type="match status" value="1"/>
</dbReference>